<sequence length="326" mass="35297">MKKVLSLAAAGLIAAGTAKAGTITVANSDIEMSGGVTAGYFYTTNIGNNNNDYFTVSTFAVDLTSKINSMIGFTASFGQTKQPDLLAPLPNPGFGVEYSWVSIRPIEGLTIDAGLLLTNIGYELYHTYDNKNYMFGLVWWAQPVTYPGARVTYSVADGIDVYAEYTQDTRDSFAVGSLGEINGISYAISYFDYTASKNLIDVVLGTSVEGIDFGVNFDYQWLDDTAKTPGNDDSAYGIALYASAKVDVFEIPVRIEYVNDGTSGIYGVAGDDAWSFTITPTYRPSNNTFVRAEFAYVNTDQKGFTDDKGNPKDSRTSIGVEAGFMF</sequence>
<dbReference type="RefSeq" id="WP_200674382.1">
    <property type="nucleotide sequence ID" value="NZ_JAACYA010000002.1"/>
</dbReference>
<evidence type="ECO:0000313" key="2">
    <source>
        <dbReference type="EMBL" id="MBK3332985.1"/>
    </source>
</evidence>
<reference evidence="2 3" key="1">
    <citation type="journal article" date="2021" name="Syst. Appl. Microbiol.">
        <title>Persephonella atlantica sp. nov.: How to adapt to physico-chemical gradients in high temperature hydrothermal habitats.</title>
        <authorList>
            <person name="Francois D.X."/>
            <person name="Godfroy A."/>
            <person name="Mathien C."/>
            <person name="Aube J."/>
            <person name="Cathalot C."/>
            <person name="Lesongeur F."/>
            <person name="L'Haridon S."/>
            <person name="Philippon X."/>
            <person name="Roussel E.G."/>
        </authorList>
    </citation>
    <scope>NUCLEOTIDE SEQUENCE [LARGE SCALE GENOMIC DNA]</scope>
    <source>
        <strain evidence="2 3">MO1340</strain>
    </source>
</reference>
<feature type="chain" id="PRO_5045442103" evidence="1">
    <location>
        <begin position="21"/>
        <end position="326"/>
    </location>
</feature>
<proteinExistence type="predicted"/>
<evidence type="ECO:0000256" key="1">
    <source>
        <dbReference type="SAM" id="SignalP"/>
    </source>
</evidence>
<organism evidence="2 3">
    <name type="scientific">Persephonella atlantica</name>
    <dbReference type="NCBI Taxonomy" id="2699429"/>
    <lineage>
        <taxon>Bacteria</taxon>
        <taxon>Pseudomonadati</taxon>
        <taxon>Aquificota</taxon>
        <taxon>Aquificia</taxon>
        <taxon>Aquificales</taxon>
        <taxon>Hydrogenothermaceae</taxon>
        <taxon>Persephonella</taxon>
    </lineage>
</organism>
<keyword evidence="3" id="KW-1185">Reference proteome</keyword>
<gene>
    <name evidence="2" type="ORF">GWK41_07875</name>
</gene>
<evidence type="ECO:0000313" key="3">
    <source>
        <dbReference type="Proteomes" id="UP000772812"/>
    </source>
</evidence>
<dbReference type="SUPFAM" id="SSF56935">
    <property type="entry name" value="Porins"/>
    <property type="match status" value="1"/>
</dbReference>
<feature type="signal peptide" evidence="1">
    <location>
        <begin position="1"/>
        <end position="20"/>
    </location>
</feature>
<dbReference type="Proteomes" id="UP000772812">
    <property type="component" value="Unassembled WGS sequence"/>
</dbReference>
<accession>A0ABS1GJG9</accession>
<dbReference type="EMBL" id="JAACYA010000002">
    <property type="protein sequence ID" value="MBK3332985.1"/>
    <property type="molecule type" value="Genomic_DNA"/>
</dbReference>
<comment type="caution">
    <text evidence="2">The sequence shown here is derived from an EMBL/GenBank/DDBJ whole genome shotgun (WGS) entry which is preliminary data.</text>
</comment>
<keyword evidence="1" id="KW-0732">Signal</keyword>
<dbReference type="InterPro" id="IPR023614">
    <property type="entry name" value="Porin_dom_sf"/>
</dbReference>
<dbReference type="Gene3D" id="2.40.160.10">
    <property type="entry name" value="Porin"/>
    <property type="match status" value="1"/>
</dbReference>
<protein>
    <submittedName>
        <fullName evidence="2">Outer membrane beta-barrel protein</fullName>
    </submittedName>
</protein>
<dbReference type="Pfam" id="PF07642">
    <property type="entry name" value="BBP2"/>
    <property type="match status" value="1"/>
</dbReference>
<dbReference type="InterPro" id="IPR011486">
    <property type="entry name" value="BBP2"/>
</dbReference>
<name>A0ABS1GJG9_9AQUI</name>